<protein>
    <submittedName>
        <fullName evidence="1">Uncharacterized protein</fullName>
    </submittedName>
</protein>
<proteinExistence type="predicted"/>
<sequence>MGVIGAEIPIPPIPLPVPISIILPRLAIPTILLPTFPVVEAVGGRLPILGDRGVRRGISVF</sequence>
<organism evidence="1 2">
    <name type="scientific">Parasponia andersonii</name>
    <name type="common">Sponia andersonii</name>
    <dbReference type="NCBI Taxonomy" id="3476"/>
    <lineage>
        <taxon>Eukaryota</taxon>
        <taxon>Viridiplantae</taxon>
        <taxon>Streptophyta</taxon>
        <taxon>Embryophyta</taxon>
        <taxon>Tracheophyta</taxon>
        <taxon>Spermatophyta</taxon>
        <taxon>Magnoliopsida</taxon>
        <taxon>eudicotyledons</taxon>
        <taxon>Gunneridae</taxon>
        <taxon>Pentapetalae</taxon>
        <taxon>rosids</taxon>
        <taxon>fabids</taxon>
        <taxon>Rosales</taxon>
        <taxon>Cannabaceae</taxon>
        <taxon>Parasponia</taxon>
    </lineage>
</organism>
<evidence type="ECO:0000313" key="2">
    <source>
        <dbReference type="Proteomes" id="UP000237105"/>
    </source>
</evidence>
<dbReference type="EMBL" id="JXTB01000368">
    <property type="protein sequence ID" value="PON43580.1"/>
    <property type="molecule type" value="Genomic_DNA"/>
</dbReference>
<comment type="caution">
    <text evidence="1">The sequence shown here is derived from an EMBL/GenBank/DDBJ whole genome shotgun (WGS) entry which is preliminary data.</text>
</comment>
<accession>A0A2P5B450</accession>
<reference evidence="2" key="1">
    <citation type="submission" date="2016-06" db="EMBL/GenBank/DDBJ databases">
        <title>Parallel loss of symbiosis genes in relatives of nitrogen-fixing non-legume Parasponia.</title>
        <authorList>
            <person name="Van Velzen R."/>
            <person name="Holmer R."/>
            <person name="Bu F."/>
            <person name="Rutten L."/>
            <person name="Van Zeijl A."/>
            <person name="Liu W."/>
            <person name="Santuari L."/>
            <person name="Cao Q."/>
            <person name="Sharma T."/>
            <person name="Shen D."/>
            <person name="Roswanjaya Y."/>
            <person name="Wardhani T."/>
            <person name="Kalhor M.S."/>
            <person name="Jansen J."/>
            <person name="Van den Hoogen J."/>
            <person name="Gungor B."/>
            <person name="Hartog M."/>
            <person name="Hontelez J."/>
            <person name="Verver J."/>
            <person name="Yang W.-C."/>
            <person name="Schijlen E."/>
            <person name="Repin R."/>
            <person name="Schilthuizen M."/>
            <person name="Schranz E."/>
            <person name="Heidstra R."/>
            <person name="Miyata K."/>
            <person name="Fedorova E."/>
            <person name="Kohlen W."/>
            <person name="Bisseling T."/>
            <person name="Smit S."/>
            <person name="Geurts R."/>
        </authorList>
    </citation>
    <scope>NUCLEOTIDE SEQUENCE [LARGE SCALE GENOMIC DNA]</scope>
    <source>
        <strain evidence="2">cv. WU1-14</strain>
    </source>
</reference>
<gene>
    <name evidence="1" type="ORF">PanWU01x14_272710</name>
</gene>
<dbReference type="AlphaFoldDB" id="A0A2P5B450"/>
<dbReference type="Proteomes" id="UP000237105">
    <property type="component" value="Unassembled WGS sequence"/>
</dbReference>
<keyword evidence="2" id="KW-1185">Reference proteome</keyword>
<name>A0A2P5B450_PARAD</name>
<evidence type="ECO:0000313" key="1">
    <source>
        <dbReference type="EMBL" id="PON43580.1"/>
    </source>
</evidence>